<dbReference type="Pfam" id="PF11827">
    <property type="entry name" value="DUF3347"/>
    <property type="match status" value="1"/>
</dbReference>
<reference evidence="2 3" key="1">
    <citation type="submission" date="2016-10" db="EMBL/GenBank/DDBJ databases">
        <authorList>
            <person name="de Groot N.N."/>
        </authorList>
    </citation>
    <scope>NUCLEOTIDE SEQUENCE [LARGE SCALE GENOMIC DNA]</scope>
    <source>
        <strain evidence="2 3">DSM 23553</strain>
    </source>
</reference>
<organism evidence="2 3">
    <name type="scientific">Salinimicrobium catena</name>
    <dbReference type="NCBI Taxonomy" id="390640"/>
    <lineage>
        <taxon>Bacteria</taxon>
        <taxon>Pseudomonadati</taxon>
        <taxon>Bacteroidota</taxon>
        <taxon>Flavobacteriia</taxon>
        <taxon>Flavobacteriales</taxon>
        <taxon>Flavobacteriaceae</taxon>
        <taxon>Salinimicrobium</taxon>
    </lineage>
</organism>
<gene>
    <name evidence="2" type="ORF">SAMN04488034_101928</name>
</gene>
<dbReference type="EMBL" id="FNUG01000001">
    <property type="protein sequence ID" value="SEE58086.1"/>
    <property type="molecule type" value="Genomic_DNA"/>
</dbReference>
<name>A0A1H5JZT5_9FLAO</name>
<evidence type="ECO:0000313" key="2">
    <source>
        <dbReference type="EMBL" id="SEE58086.1"/>
    </source>
</evidence>
<dbReference type="OrthoDB" id="5513217at2"/>
<dbReference type="STRING" id="390640.SAMN04488034_101928"/>
<sequence length="198" mass="21631">MKNARLLLLAFLGAITLNSCGEAKKENQEEADDASMPMQNEMHMEGEEHDMTAMSGNLDDGAQGEVEFKDQKMAAVYNHYMHIKTALVNTDAEEAKNGANMLSEALQNAGGNEQALNAVQKIAQAEDINGQRTAFQDLSAAMEQMLTGAISSGEVYKQFCPMAFEGKGAYWLSASKEVRNPYYGDKMLKCGSVKDTLK</sequence>
<keyword evidence="3" id="KW-1185">Reference proteome</keyword>
<feature type="domain" description="DUF3347" evidence="1">
    <location>
        <begin position="76"/>
        <end position="148"/>
    </location>
</feature>
<evidence type="ECO:0000259" key="1">
    <source>
        <dbReference type="Pfam" id="PF11827"/>
    </source>
</evidence>
<proteinExistence type="predicted"/>
<protein>
    <recommendedName>
        <fullName evidence="1">DUF3347 domain-containing protein</fullName>
    </recommendedName>
</protein>
<dbReference type="Proteomes" id="UP000199448">
    <property type="component" value="Unassembled WGS sequence"/>
</dbReference>
<evidence type="ECO:0000313" key="3">
    <source>
        <dbReference type="Proteomes" id="UP000199448"/>
    </source>
</evidence>
<dbReference type="InterPro" id="IPR021782">
    <property type="entry name" value="DUF3347"/>
</dbReference>
<accession>A0A1H5JZT5</accession>
<dbReference type="AlphaFoldDB" id="A0A1H5JZT5"/>
<dbReference type="RefSeq" id="WP_093112149.1">
    <property type="nucleotide sequence ID" value="NZ_FNGG01000001.1"/>
</dbReference>